<keyword evidence="4" id="KW-1185">Reference proteome</keyword>
<dbReference type="EMBL" id="VHJK01000001">
    <property type="protein sequence ID" value="TRD11950.1"/>
    <property type="molecule type" value="Genomic_DNA"/>
</dbReference>
<dbReference type="AlphaFoldDB" id="A0A547PCU9"/>
<evidence type="ECO:0000259" key="2">
    <source>
        <dbReference type="Pfam" id="PF13471"/>
    </source>
</evidence>
<dbReference type="InterPro" id="IPR032708">
    <property type="entry name" value="McjB_C"/>
</dbReference>
<keyword evidence="1" id="KW-0472">Membrane</keyword>
<reference evidence="3 4" key="1">
    <citation type="submission" date="2019-06" db="EMBL/GenBank/DDBJ databases">
        <title>Erythrobacter insulae sp. nov., isolated from a tidal flat.</title>
        <authorList>
            <person name="Yoon J.-H."/>
        </authorList>
    </citation>
    <scope>NUCLEOTIDE SEQUENCE [LARGE SCALE GENOMIC DNA]</scope>
    <source>
        <strain evidence="3 4">JBTF-M21</strain>
    </source>
</reference>
<evidence type="ECO:0000256" key="1">
    <source>
        <dbReference type="SAM" id="Phobius"/>
    </source>
</evidence>
<feature type="domain" description="Microcin J25-processing protein McjB C-terminal" evidence="2">
    <location>
        <begin position="37"/>
        <end position="139"/>
    </location>
</feature>
<comment type="caution">
    <text evidence="3">The sequence shown here is derived from an EMBL/GenBank/DDBJ whole genome shotgun (WGS) entry which is preliminary data.</text>
</comment>
<proteinExistence type="predicted"/>
<dbReference type="InterPro" id="IPR053521">
    <property type="entry name" value="McjB-like"/>
</dbReference>
<sequence>MAAQYYTHNIMSPIRSLKTMILRAEIILGLMFARVLIKLVPFRWWKRLLGPIDSQSHSDQQRLSAKQIKQASDIGRMIKRLARKQKFEAVCFPQAITGRWILKRRGIPSNILIGSRKDPGTGMAFHAWLKVGDQVVTGQHEY</sequence>
<dbReference type="OrthoDB" id="3790432at2"/>
<keyword evidence="1" id="KW-0812">Transmembrane</keyword>
<evidence type="ECO:0000313" key="3">
    <source>
        <dbReference type="EMBL" id="TRD11950.1"/>
    </source>
</evidence>
<protein>
    <submittedName>
        <fullName evidence="3">Lasso peptide biosynthesis B2 protein</fullName>
    </submittedName>
</protein>
<gene>
    <name evidence="3" type="ORF">FGU71_08835</name>
</gene>
<dbReference type="Proteomes" id="UP000316343">
    <property type="component" value="Unassembled WGS sequence"/>
</dbReference>
<keyword evidence="1" id="KW-1133">Transmembrane helix</keyword>
<accession>A0A547PCU9</accession>
<evidence type="ECO:0000313" key="4">
    <source>
        <dbReference type="Proteomes" id="UP000316343"/>
    </source>
</evidence>
<organism evidence="3 4">
    <name type="scientific">Erythrobacter insulae</name>
    <dbReference type="NCBI Taxonomy" id="2584124"/>
    <lineage>
        <taxon>Bacteria</taxon>
        <taxon>Pseudomonadati</taxon>
        <taxon>Pseudomonadota</taxon>
        <taxon>Alphaproteobacteria</taxon>
        <taxon>Sphingomonadales</taxon>
        <taxon>Erythrobacteraceae</taxon>
        <taxon>Erythrobacter/Porphyrobacter group</taxon>
        <taxon>Erythrobacter</taxon>
    </lineage>
</organism>
<dbReference type="NCBIfam" id="NF033537">
    <property type="entry name" value="lasso_biosyn_B2"/>
    <property type="match status" value="1"/>
</dbReference>
<feature type="transmembrane region" description="Helical" evidence="1">
    <location>
        <begin position="20"/>
        <end position="37"/>
    </location>
</feature>
<dbReference type="Pfam" id="PF13471">
    <property type="entry name" value="Transglut_core3"/>
    <property type="match status" value="1"/>
</dbReference>
<name>A0A547PCU9_9SPHN</name>